<keyword evidence="2" id="KW-0560">Oxidoreductase</keyword>
<dbReference type="Gene3D" id="3.10.180.10">
    <property type="entry name" value="2,3-Dihydroxybiphenyl 1,2-Dioxygenase, domain 1"/>
    <property type="match status" value="1"/>
</dbReference>
<dbReference type="RefSeq" id="WP_091528857.1">
    <property type="nucleotide sequence ID" value="NZ_LT629772.1"/>
</dbReference>
<dbReference type="EMBL" id="LT629772">
    <property type="protein sequence ID" value="SDT31252.1"/>
    <property type="molecule type" value="Genomic_DNA"/>
</dbReference>
<keyword evidence="3" id="KW-1185">Reference proteome</keyword>
<gene>
    <name evidence="2" type="ORF">SAMN04489812_5125</name>
</gene>
<dbReference type="PANTHER" id="PTHR36113">
    <property type="entry name" value="LYASE, PUTATIVE-RELATED-RELATED"/>
    <property type="match status" value="1"/>
</dbReference>
<accession>A0A1H1ZCL5</accession>
<dbReference type="PROSITE" id="PS51819">
    <property type="entry name" value="VOC"/>
    <property type="match status" value="1"/>
</dbReference>
<evidence type="ECO:0000313" key="3">
    <source>
        <dbReference type="Proteomes" id="UP000199103"/>
    </source>
</evidence>
<reference evidence="2 3" key="1">
    <citation type="submission" date="2016-10" db="EMBL/GenBank/DDBJ databases">
        <authorList>
            <person name="de Groot N.N."/>
        </authorList>
    </citation>
    <scope>NUCLEOTIDE SEQUENCE [LARGE SCALE GENOMIC DNA]</scope>
    <source>
        <strain evidence="2 3">DSM 21800</strain>
    </source>
</reference>
<dbReference type="Pfam" id="PF13669">
    <property type="entry name" value="Glyoxalase_4"/>
    <property type="match status" value="1"/>
</dbReference>
<protein>
    <submittedName>
        <fullName evidence="2">Glyoxalase/Bleomycin resistance protein/Dioxygenase superfamily protein</fullName>
    </submittedName>
</protein>
<proteinExistence type="predicted"/>
<dbReference type="InterPro" id="IPR051332">
    <property type="entry name" value="Fosfomycin_Res_Enzymes"/>
</dbReference>
<dbReference type="AlphaFoldDB" id="A0A1H1ZCL5"/>
<keyword evidence="2" id="KW-0223">Dioxygenase</keyword>
<feature type="domain" description="VOC" evidence="1">
    <location>
        <begin position="8"/>
        <end position="133"/>
    </location>
</feature>
<dbReference type="STRING" id="630515.SAMN04489812_5125"/>
<dbReference type="InterPro" id="IPR037523">
    <property type="entry name" value="VOC_core"/>
</dbReference>
<dbReference type="InterPro" id="IPR029068">
    <property type="entry name" value="Glyas_Bleomycin-R_OHBP_Dase"/>
</dbReference>
<dbReference type="Proteomes" id="UP000199103">
    <property type="component" value="Chromosome I"/>
</dbReference>
<evidence type="ECO:0000259" key="1">
    <source>
        <dbReference type="PROSITE" id="PS51819"/>
    </source>
</evidence>
<organism evidence="2 3">
    <name type="scientific">Microlunatus soli</name>
    <dbReference type="NCBI Taxonomy" id="630515"/>
    <lineage>
        <taxon>Bacteria</taxon>
        <taxon>Bacillati</taxon>
        <taxon>Actinomycetota</taxon>
        <taxon>Actinomycetes</taxon>
        <taxon>Propionibacteriales</taxon>
        <taxon>Propionibacteriaceae</taxon>
        <taxon>Microlunatus</taxon>
    </lineage>
</organism>
<name>A0A1H1ZCL5_9ACTN</name>
<sequence length="133" mass="14958">MNDGTVSGFHHVELWLHDLGDQLPAWDWLFERLGWTPYQDWQHGRSWRAPDGSYLVIEESPDLATDVFDRTRAGVNHLALNTTRDAVDAITAACGDHGWSVLFGDRHPHAGGPDHYAAYLENAYGFEIELVAT</sequence>
<dbReference type="SUPFAM" id="SSF54593">
    <property type="entry name" value="Glyoxalase/Bleomycin resistance protein/Dihydroxybiphenyl dioxygenase"/>
    <property type="match status" value="1"/>
</dbReference>
<dbReference type="OrthoDB" id="5296884at2"/>
<dbReference type="GO" id="GO:0051213">
    <property type="term" value="F:dioxygenase activity"/>
    <property type="evidence" value="ECO:0007669"/>
    <property type="project" value="UniProtKB-KW"/>
</dbReference>
<evidence type="ECO:0000313" key="2">
    <source>
        <dbReference type="EMBL" id="SDT31252.1"/>
    </source>
</evidence>
<dbReference type="PANTHER" id="PTHR36113:SF6">
    <property type="entry name" value="FOSFOMYCIN RESISTANCE PROTEIN FOSX"/>
    <property type="match status" value="1"/>
</dbReference>